<keyword evidence="9" id="KW-1185">Reference proteome</keyword>
<dbReference type="GeneID" id="17265043"/>
<keyword evidence="2" id="KW-0378">Hydrolase</keyword>
<dbReference type="STRING" id="2903.R1CB39"/>
<dbReference type="InterPro" id="IPR003495">
    <property type="entry name" value="CobW/HypB/UreG_nucleotide-bd"/>
</dbReference>
<dbReference type="InterPro" id="IPR011629">
    <property type="entry name" value="CobW-like_C"/>
</dbReference>
<evidence type="ECO:0000313" key="8">
    <source>
        <dbReference type="EnsemblProtists" id="EOD19542"/>
    </source>
</evidence>
<dbReference type="Gene3D" id="3.40.50.300">
    <property type="entry name" value="P-loop containing nucleotide triphosphate hydrolases"/>
    <property type="match status" value="1"/>
</dbReference>
<evidence type="ECO:0000256" key="3">
    <source>
        <dbReference type="ARBA" id="ARBA00023186"/>
    </source>
</evidence>
<dbReference type="PaxDb" id="2903-EOD19542"/>
<dbReference type="RefSeq" id="XP_005771971.1">
    <property type="nucleotide sequence ID" value="XM_005771914.1"/>
</dbReference>
<accession>A0A0D3J7Q7</accession>
<dbReference type="AlphaFoldDB" id="A0A0D3J7Q7"/>
<dbReference type="SUPFAM" id="SSF52540">
    <property type="entry name" value="P-loop containing nucleoside triphosphate hydrolases"/>
    <property type="match status" value="1"/>
</dbReference>
<dbReference type="Pfam" id="PF02492">
    <property type="entry name" value="cobW"/>
    <property type="match status" value="1"/>
</dbReference>
<dbReference type="InterPro" id="IPR051927">
    <property type="entry name" value="Zn_Chap_cDPG_Synth"/>
</dbReference>
<evidence type="ECO:0000256" key="1">
    <source>
        <dbReference type="ARBA" id="ARBA00022741"/>
    </source>
</evidence>
<dbReference type="PANTHER" id="PTHR43603">
    <property type="entry name" value="COBW DOMAIN-CONTAINING PROTEIN DDB_G0274527"/>
    <property type="match status" value="1"/>
</dbReference>
<dbReference type="Gene3D" id="3.30.1220.10">
    <property type="entry name" value="CobW-like, C-terminal domain"/>
    <property type="match status" value="1"/>
</dbReference>
<reference evidence="8" key="2">
    <citation type="submission" date="2024-10" db="UniProtKB">
        <authorList>
            <consortium name="EnsemblProtists"/>
        </authorList>
    </citation>
    <scope>IDENTIFICATION</scope>
</reference>
<dbReference type="PANTHER" id="PTHR43603:SF1">
    <property type="entry name" value="ZINC-REGULATED GTPASE METALLOPROTEIN ACTIVATOR 1"/>
    <property type="match status" value="1"/>
</dbReference>
<dbReference type="GO" id="GO:0016787">
    <property type="term" value="F:hydrolase activity"/>
    <property type="evidence" value="ECO:0007669"/>
    <property type="project" value="UniProtKB-KW"/>
</dbReference>
<dbReference type="EnsemblProtists" id="EOD19542">
    <property type="protein sequence ID" value="EOD19542"/>
    <property type="gene ID" value="EMIHUDRAFT_209125"/>
</dbReference>
<keyword evidence="3" id="KW-0143">Chaperone</keyword>
<sequence>MAALCVLQPSGYGCSVTSYAQQRFDHVLVESSGISEPLPVAETFTFRDRATALDDVASLANLVTVVDAASVFEQLSTMETLVDRGWEAAKGDERTVSHLLCDQLEFADLLLLNKRDLVTEEQLGAVEAFLRKANPTAEAEEHPQWLVEAREHETAWIRAREHEHTPETVEYGISSFVFCAKRPFHPERLHAALDSRERRRPGALSTVLRLKGFAWLATRRNRQVRAALAGTQFEDHGTRTTEIGARS</sequence>
<evidence type="ECO:0000313" key="9">
    <source>
        <dbReference type="Proteomes" id="UP000013827"/>
    </source>
</evidence>
<dbReference type="eggNOG" id="KOG2743">
    <property type="taxonomic scope" value="Eukaryota"/>
</dbReference>
<name>A0A0D3J7Q7_EMIH1</name>
<dbReference type="Proteomes" id="UP000013827">
    <property type="component" value="Unassembled WGS sequence"/>
</dbReference>
<dbReference type="GO" id="GO:0000166">
    <property type="term" value="F:nucleotide binding"/>
    <property type="evidence" value="ECO:0007669"/>
    <property type="project" value="UniProtKB-KW"/>
</dbReference>
<evidence type="ECO:0000259" key="7">
    <source>
        <dbReference type="Pfam" id="PF07683"/>
    </source>
</evidence>
<comment type="similarity">
    <text evidence="4">Belongs to the SIMIBI class G3E GTPase family. ZNG1 subfamily.</text>
</comment>
<reference evidence="9" key="1">
    <citation type="journal article" date="2013" name="Nature">
        <title>Pan genome of the phytoplankton Emiliania underpins its global distribution.</title>
        <authorList>
            <person name="Read B.A."/>
            <person name="Kegel J."/>
            <person name="Klute M.J."/>
            <person name="Kuo A."/>
            <person name="Lefebvre S.C."/>
            <person name="Maumus F."/>
            <person name="Mayer C."/>
            <person name="Miller J."/>
            <person name="Monier A."/>
            <person name="Salamov A."/>
            <person name="Young J."/>
            <person name="Aguilar M."/>
            <person name="Claverie J.M."/>
            <person name="Frickenhaus S."/>
            <person name="Gonzalez K."/>
            <person name="Herman E.K."/>
            <person name="Lin Y.C."/>
            <person name="Napier J."/>
            <person name="Ogata H."/>
            <person name="Sarno A.F."/>
            <person name="Shmutz J."/>
            <person name="Schroeder D."/>
            <person name="de Vargas C."/>
            <person name="Verret F."/>
            <person name="von Dassow P."/>
            <person name="Valentin K."/>
            <person name="Van de Peer Y."/>
            <person name="Wheeler G."/>
            <person name="Dacks J.B."/>
            <person name="Delwiche C.F."/>
            <person name="Dyhrman S.T."/>
            <person name="Glockner G."/>
            <person name="John U."/>
            <person name="Richards T."/>
            <person name="Worden A.Z."/>
            <person name="Zhang X."/>
            <person name="Grigoriev I.V."/>
            <person name="Allen A.E."/>
            <person name="Bidle K."/>
            <person name="Borodovsky M."/>
            <person name="Bowler C."/>
            <person name="Brownlee C."/>
            <person name="Cock J.M."/>
            <person name="Elias M."/>
            <person name="Gladyshev V.N."/>
            <person name="Groth M."/>
            <person name="Guda C."/>
            <person name="Hadaegh A."/>
            <person name="Iglesias-Rodriguez M.D."/>
            <person name="Jenkins J."/>
            <person name="Jones B.M."/>
            <person name="Lawson T."/>
            <person name="Leese F."/>
            <person name="Lindquist E."/>
            <person name="Lobanov A."/>
            <person name="Lomsadze A."/>
            <person name="Malik S.B."/>
            <person name="Marsh M.E."/>
            <person name="Mackinder L."/>
            <person name="Mock T."/>
            <person name="Mueller-Roeber B."/>
            <person name="Pagarete A."/>
            <person name="Parker M."/>
            <person name="Probert I."/>
            <person name="Quesneville H."/>
            <person name="Raines C."/>
            <person name="Rensing S.A."/>
            <person name="Riano-Pachon D.M."/>
            <person name="Richier S."/>
            <person name="Rokitta S."/>
            <person name="Shiraiwa Y."/>
            <person name="Soanes D.M."/>
            <person name="van der Giezen M."/>
            <person name="Wahlund T.M."/>
            <person name="Williams B."/>
            <person name="Wilson W."/>
            <person name="Wolfe G."/>
            <person name="Wurch L.L."/>
        </authorList>
    </citation>
    <scope>NUCLEOTIDE SEQUENCE</scope>
</reference>
<evidence type="ECO:0000256" key="2">
    <source>
        <dbReference type="ARBA" id="ARBA00022801"/>
    </source>
</evidence>
<evidence type="ECO:0000259" key="6">
    <source>
        <dbReference type="Pfam" id="PF02492"/>
    </source>
</evidence>
<comment type="catalytic activity">
    <reaction evidence="5">
        <text>GTP + H2O = GDP + phosphate + H(+)</text>
        <dbReference type="Rhea" id="RHEA:19669"/>
        <dbReference type="ChEBI" id="CHEBI:15377"/>
        <dbReference type="ChEBI" id="CHEBI:15378"/>
        <dbReference type="ChEBI" id="CHEBI:37565"/>
        <dbReference type="ChEBI" id="CHEBI:43474"/>
        <dbReference type="ChEBI" id="CHEBI:58189"/>
    </reaction>
    <physiologicalReaction direction="left-to-right" evidence="5">
        <dbReference type="Rhea" id="RHEA:19670"/>
    </physiologicalReaction>
</comment>
<evidence type="ECO:0000256" key="5">
    <source>
        <dbReference type="ARBA" id="ARBA00049117"/>
    </source>
</evidence>
<dbReference type="Pfam" id="PF07683">
    <property type="entry name" value="CobW_C"/>
    <property type="match status" value="1"/>
</dbReference>
<dbReference type="InterPro" id="IPR027417">
    <property type="entry name" value="P-loop_NTPase"/>
</dbReference>
<organism evidence="8 9">
    <name type="scientific">Emiliania huxleyi (strain CCMP1516)</name>
    <dbReference type="NCBI Taxonomy" id="280463"/>
    <lineage>
        <taxon>Eukaryota</taxon>
        <taxon>Haptista</taxon>
        <taxon>Haptophyta</taxon>
        <taxon>Prymnesiophyceae</taxon>
        <taxon>Isochrysidales</taxon>
        <taxon>Noelaerhabdaceae</taxon>
        <taxon>Emiliania</taxon>
    </lineage>
</organism>
<feature type="domain" description="CobW/HypB/UreG nucleotide-binding" evidence="6">
    <location>
        <begin position="21"/>
        <end position="138"/>
    </location>
</feature>
<dbReference type="InterPro" id="IPR036627">
    <property type="entry name" value="CobW-likC_sf"/>
</dbReference>
<proteinExistence type="inferred from homology"/>
<protein>
    <recommendedName>
        <fullName evidence="10">CobW/HypB/UreG nucleotide-binding domain-containing protein</fullName>
    </recommendedName>
</protein>
<evidence type="ECO:0000256" key="4">
    <source>
        <dbReference type="ARBA" id="ARBA00034320"/>
    </source>
</evidence>
<feature type="domain" description="CobW C-terminal" evidence="7">
    <location>
        <begin position="173"/>
        <end position="234"/>
    </location>
</feature>
<dbReference type="KEGG" id="ehx:EMIHUDRAFT_209125"/>
<dbReference type="HOGENOM" id="CLU_1126244_0_0_1"/>
<keyword evidence="1" id="KW-0547">Nucleotide-binding</keyword>
<evidence type="ECO:0008006" key="10">
    <source>
        <dbReference type="Google" id="ProtNLM"/>
    </source>
</evidence>